<evidence type="ECO:0000313" key="7">
    <source>
        <dbReference type="Proteomes" id="UP001280581"/>
    </source>
</evidence>
<protein>
    <recommendedName>
        <fullName evidence="5">Armadillo-like helical domain-containing protein</fullName>
    </recommendedName>
</protein>
<reference evidence="6 7" key="1">
    <citation type="submission" date="2021-02" db="EMBL/GenBank/DDBJ databases">
        <title>Genome assembly of Pseudopithomyces chartarum.</title>
        <authorList>
            <person name="Jauregui R."/>
            <person name="Singh J."/>
            <person name="Voisey C."/>
        </authorList>
    </citation>
    <scope>NUCLEOTIDE SEQUENCE [LARGE SCALE GENOMIC DNA]</scope>
    <source>
        <strain evidence="6 7">AGR01</strain>
    </source>
</reference>
<evidence type="ECO:0000313" key="6">
    <source>
        <dbReference type="EMBL" id="KAK3215264.1"/>
    </source>
</evidence>
<proteinExistence type="predicted"/>
<dbReference type="InterPro" id="IPR039868">
    <property type="entry name" value="ARMD3-like"/>
</dbReference>
<accession>A0AAN6M610</accession>
<comment type="subcellular location">
    <subcellularLocation>
        <location evidence="1">Membrane</location>
    </subcellularLocation>
</comment>
<dbReference type="Proteomes" id="UP001280581">
    <property type="component" value="Unassembled WGS sequence"/>
</dbReference>
<keyword evidence="7" id="KW-1185">Reference proteome</keyword>
<evidence type="ECO:0000259" key="5">
    <source>
        <dbReference type="SMART" id="SM01158"/>
    </source>
</evidence>
<feature type="domain" description="Armadillo-like helical" evidence="5">
    <location>
        <begin position="400"/>
        <end position="622"/>
    </location>
</feature>
<dbReference type="EMBL" id="WVTA01000003">
    <property type="protein sequence ID" value="KAK3215264.1"/>
    <property type="molecule type" value="Genomic_DNA"/>
</dbReference>
<comment type="caution">
    <text evidence="6">The sequence shown here is derived from an EMBL/GenBank/DDBJ whole genome shotgun (WGS) entry which is preliminary data.</text>
</comment>
<name>A0AAN6M610_9PLEO</name>
<gene>
    <name evidence="6" type="ORF">GRF29_19g2738863</name>
</gene>
<keyword evidence="3" id="KW-1133">Transmembrane helix</keyword>
<dbReference type="PANTHER" id="PTHR13608:SF3">
    <property type="entry name" value="ARMADILLO-LIKE HELICAL DOMAIN-CONTAINING PROTEIN 3"/>
    <property type="match status" value="1"/>
</dbReference>
<evidence type="ECO:0000256" key="3">
    <source>
        <dbReference type="ARBA" id="ARBA00022989"/>
    </source>
</evidence>
<keyword evidence="4" id="KW-0472">Membrane</keyword>
<evidence type="ECO:0000256" key="2">
    <source>
        <dbReference type="ARBA" id="ARBA00022692"/>
    </source>
</evidence>
<evidence type="ECO:0000256" key="4">
    <source>
        <dbReference type="ARBA" id="ARBA00023136"/>
    </source>
</evidence>
<dbReference type="GO" id="GO:0016020">
    <property type="term" value="C:membrane"/>
    <property type="evidence" value="ECO:0007669"/>
    <property type="project" value="UniProtKB-SubCell"/>
</dbReference>
<evidence type="ECO:0000256" key="1">
    <source>
        <dbReference type="ARBA" id="ARBA00004370"/>
    </source>
</evidence>
<dbReference type="PANTHER" id="PTHR13608">
    <property type="entry name" value="ARMADILLO-LIKE HELICAL DOMAIN-CONTAINING PROTEIN 3"/>
    <property type="match status" value="1"/>
</dbReference>
<dbReference type="InterPro" id="IPR013636">
    <property type="entry name" value="ARMH3_C"/>
</dbReference>
<sequence>MEPSPLTQVSQQSFQPKIINLYETLFREDEDDAELSEGFWEEFFLHRPDHQGLKRLLGRIPPDEMLHLQPHSQELFRRAIARIKQAAAPSDEIALETLTVFLDAALTKKYTNPSSDIISVLAGLHDADVVLADFVGALDTVIRNGRTLPLRLKAVRTALSTTAAGFLTLLPSYFTHRDLFPSLVKYMQDCEDHTQVLPAFYLLGLLVNYNKFEFQNPYRLRLDDFVNDAIIQKIVTSFGETCVGLRDAYVAVQDDMPEGWSLGSTLSYIGLGMLSPASRPTTPTPGADESKSLFATLPGPEIGVLLSTYDFANANKVFCFNLVSTEAAEKGDTSPMSAFLSLTSYSLQHAHRSQRAALYTYLHLFILQLLVEDQSLVKRLCSEENKLSVRLCRQRQPYLPLVKGERTAAAVIIDLVVDGINHNLRRRLDIEFYTLSLGILLRLLSYLSRAKVRITYHWSELWRSLLSFFRFLTTYVTDIRALHRSSGMVTLLVNLLAFALSSGENFLPDPAAYDDLFYKLVETGDILTKFRDAFDLGSSTSMQTLVNVSGHYHALLEGKEGKSGKKNLSPKEVSTVIKQGYETLSIEAGDGLDRWERFREADWKVALKKIARAAVEDAKRLKEQP</sequence>
<organism evidence="6 7">
    <name type="scientific">Pseudopithomyces chartarum</name>
    <dbReference type="NCBI Taxonomy" id="1892770"/>
    <lineage>
        <taxon>Eukaryota</taxon>
        <taxon>Fungi</taxon>
        <taxon>Dikarya</taxon>
        <taxon>Ascomycota</taxon>
        <taxon>Pezizomycotina</taxon>
        <taxon>Dothideomycetes</taxon>
        <taxon>Pleosporomycetidae</taxon>
        <taxon>Pleosporales</taxon>
        <taxon>Massarineae</taxon>
        <taxon>Didymosphaeriaceae</taxon>
        <taxon>Pseudopithomyces</taxon>
    </lineage>
</organism>
<dbReference type="AlphaFoldDB" id="A0AAN6M610"/>
<dbReference type="SMART" id="SM01158">
    <property type="entry name" value="DUF1741"/>
    <property type="match status" value="1"/>
</dbReference>
<dbReference type="Pfam" id="PF08427">
    <property type="entry name" value="ARMH3_C"/>
    <property type="match status" value="1"/>
</dbReference>
<dbReference type="GO" id="GO:0005829">
    <property type="term" value="C:cytosol"/>
    <property type="evidence" value="ECO:0007669"/>
    <property type="project" value="TreeGrafter"/>
</dbReference>
<keyword evidence="2" id="KW-0812">Transmembrane</keyword>